<protein>
    <submittedName>
        <fullName evidence="1">Uncharacterized protein</fullName>
    </submittedName>
</protein>
<name>A0A0F9EP47_9ZZZZ</name>
<evidence type="ECO:0000313" key="1">
    <source>
        <dbReference type="EMBL" id="KKL25653.1"/>
    </source>
</evidence>
<comment type="caution">
    <text evidence="1">The sequence shown here is derived from an EMBL/GenBank/DDBJ whole genome shotgun (WGS) entry which is preliminary data.</text>
</comment>
<dbReference type="AlphaFoldDB" id="A0A0F9EP47"/>
<reference evidence="1" key="1">
    <citation type="journal article" date="2015" name="Nature">
        <title>Complex archaea that bridge the gap between prokaryotes and eukaryotes.</title>
        <authorList>
            <person name="Spang A."/>
            <person name="Saw J.H."/>
            <person name="Jorgensen S.L."/>
            <person name="Zaremba-Niedzwiedzka K."/>
            <person name="Martijn J."/>
            <person name="Lind A.E."/>
            <person name="van Eijk R."/>
            <person name="Schleper C."/>
            <person name="Guy L."/>
            <person name="Ettema T.J."/>
        </authorList>
    </citation>
    <scope>NUCLEOTIDE SEQUENCE</scope>
</reference>
<gene>
    <name evidence="1" type="ORF">LCGC14_2403140</name>
</gene>
<proteinExistence type="predicted"/>
<dbReference type="EMBL" id="LAZR01036136">
    <property type="protein sequence ID" value="KKL25653.1"/>
    <property type="molecule type" value="Genomic_DNA"/>
</dbReference>
<accession>A0A0F9EP47</accession>
<sequence length="69" mass="7136">MIHVAPLLIDAAEAARMLGVAHISCSTRDAATPGNLGSPQKPFLAVPVLRLMVHAAAVAPDGRKRLACP</sequence>
<organism evidence="1">
    <name type="scientific">marine sediment metagenome</name>
    <dbReference type="NCBI Taxonomy" id="412755"/>
    <lineage>
        <taxon>unclassified sequences</taxon>
        <taxon>metagenomes</taxon>
        <taxon>ecological metagenomes</taxon>
    </lineage>
</organism>